<dbReference type="Proteomes" id="UP000053841">
    <property type="component" value="Unassembled WGS sequence"/>
</dbReference>
<accession>W6XRX9</accession>
<dbReference type="AlphaFoldDB" id="W6XRX9"/>
<dbReference type="KEGG" id="bze:COCCADRAFT_41341"/>
<organism evidence="1 2">
    <name type="scientific">Cochliobolus carbonum (strain 26-R-13)</name>
    <name type="common">Maize leaf spot fungus</name>
    <name type="synonym">Bipolaris zeicola</name>
    <dbReference type="NCBI Taxonomy" id="930089"/>
    <lineage>
        <taxon>Eukaryota</taxon>
        <taxon>Fungi</taxon>
        <taxon>Dikarya</taxon>
        <taxon>Ascomycota</taxon>
        <taxon>Pezizomycotina</taxon>
        <taxon>Dothideomycetes</taxon>
        <taxon>Pleosporomycetidae</taxon>
        <taxon>Pleosporales</taxon>
        <taxon>Pleosporineae</taxon>
        <taxon>Pleosporaceae</taxon>
        <taxon>Bipolaris</taxon>
    </lineage>
</organism>
<dbReference type="EMBL" id="KI964845">
    <property type="protein sequence ID" value="EUC28075.1"/>
    <property type="molecule type" value="Genomic_DNA"/>
</dbReference>
<keyword evidence="2" id="KW-1185">Reference proteome</keyword>
<dbReference type="GeneID" id="19149452"/>
<dbReference type="OrthoDB" id="515692at2759"/>
<name>W6XRX9_COCC2</name>
<protein>
    <submittedName>
        <fullName evidence="1">Uncharacterized protein</fullName>
    </submittedName>
</protein>
<proteinExistence type="predicted"/>
<reference evidence="1 2" key="1">
    <citation type="journal article" date="2013" name="PLoS Genet.">
        <title>Comparative genome structure, secondary metabolite, and effector coding capacity across Cochliobolus pathogens.</title>
        <authorList>
            <person name="Condon B.J."/>
            <person name="Leng Y."/>
            <person name="Wu D."/>
            <person name="Bushley K.E."/>
            <person name="Ohm R.A."/>
            <person name="Otillar R."/>
            <person name="Martin J."/>
            <person name="Schackwitz W."/>
            <person name="Grimwood J."/>
            <person name="MohdZainudin N."/>
            <person name="Xue C."/>
            <person name="Wang R."/>
            <person name="Manning V.A."/>
            <person name="Dhillon B."/>
            <person name="Tu Z.J."/>
            <person name="Steffenson B.J."/>
            <person name="Salamov A."/>
            <person name="Sun H."/>
            <person name="Lowry S."/>
            <person name="LaButti K."/>
            <person name="Han J."/>
            <person name="Copeland A."/>
            <person name="Lindquist E."/>
            <person name="Barry K."/>
            <person name="Schmutz J."/>
            <person name="Baker S.E."/>
            <person name="Ciuffetti L.M."/>
            <person name="Grigoriev I.V."/>
            <person name="Zhong S."/>
            <person name="Turgeon B.G."/>
        </authorList>
    </citation>
    <scope>NUCLEOTIDE SEQUENCE [LARGE SCALE GENOMIC DNA]</scope>
    <source>
        <strain evidence="1 2">26-R-13</strain>
    </source>
</reference>
<sequence length="185" mass="21159">MGFLLSCKQAYTQGIDILYSTNIITIQTTVLLFYLPISSYPADSPANFPRRTFIDTDNLEPILNNIVSSCRQLRSLCISLKGWWQDYTDLNMTPGLHLIDAFQRSPHLRDLRVEIPYRSCFKTAIDKSTVNHPREAPTTGMPQISLWRSLDSGEPVMQNRSLERYPFPPWVLGDGNEESAGYWVL</sequence>
<gene>
    <name evidence="1" type="ORF">COCCADRAFT_41341</name>
</gene>
<evidence type="ECO:0000313" key="1">
    <source>
        <dbReference type="EMBL" id="EUC28075.1"/>
    </source>
</evidence>
<dbReference type="HOGENOM" id="CLU_1262374_0_0_1"/>
<evidence type="ECO:0000313" key="2">
    <source>
        <dbReference type="Proteomes" id="UP000053841"/>
    </source>
</evidence>
<dbReference type="RefSeq" id="XP_007717611.1">
    <property type="nucleotide sequence ID" value="XM_007719421.1"/>
</dbReference>